<dbReference type="Proteomes" id="UP000193710">
    <property type="component" value="Unassembled WGS sequence"/>
</dbReference>
<reference evidence="2" key="2">
    <citation type="submission" date="2014-04" db="EMBL/GenBank/DDBJ databases">
        <authorList>
            <person name="Urmite Genomes U."/>
        </authorList>
    </citation>
    <scope>NUCLEOTIDE SEQUENCE</scope>
    <source>
        <strain evidence="2">DSM 44626</strain>
    </source>
</reference>
<dbReference type="EMBL" id="LQPY01000017">
    <property type="protein sequence ID" value="ORX04853.1"/>
    <property type="molecule type" value="Genomic_DNA"/>
</dbReference>
<dbReference type="EMBL" id="HG964446">
    <property type="protein sequence ID" value="CDO89486.1"/>
    <property type="molecule type" value="Genomic_DNA"/>
</dbReference>
<reference evidence="2" key="1">
    <citation type="journal article" date="2014" name="Genome Announc.">
        <title>Draft Genome Sequence of Mycobacterium triplex DSM 44626.</title>
        <authorList>
            <person name="Sassi M."/>
            <person name="Croce O."/>
            <person name="Robert C."/>
            <person name="Raoult D."/>
            <person name="Drancourt M."/>
        </authorList>
    </citation>
    <scope>NUCLEOTIDE SEQUENCE [LARGE SCALE GENOMIC DNA]</scope>
    <source>
        <strain evidence="2">DSM 44626</strain>
    </source>
</reference>
<keyword evidence="4" id="KW-1185">Reference proteome</keyword>
<reference evidence="3 4" key="3">
    <citation type="submission" date="2016-01" db="EMBL/GenBank/DDBJ databases">
        <title>The new phylogeny of the genus Mycobacterium.</title>
        <authorList>
            <person name="Tarcisio F."/>
            <person name="Conor M."/>
            <person name="Antonella G."/>
            <person name="Elisabetta G."/>
            <person name="Giulia F.S."/>
            <person name="Sara T."/>
            <person name="Anna F."/>
            <person name="Clotilde B."/>
            <person name="Roberto B."/>
            <person name="Veronica D.S."/>
            <person name="Fabio R."/>
            <person name="Monica P."/>
            <person name="Olivier J."/>
            <person name="Enrico T."/>
            <person name="Nicola S."/>
        </authorList>
    </citation>
    <scope>NUCLEOTIDE SEQUENCE [LARGE SCALE GENOMIC DNA]</scope>
    <source>
        <strain evidence="3 4">DSM 44626</strain>
    </source>
</reference>
<dbReference type="STRING" id="47839.BN973_03862"/>
<name>A0A024K0N6_9MYCO</name>
<evidence type="ECO:0000313" key="2">
    <source>
        <dbReference type="EMBL" id="CDO89486.1"/>
    </source>
</evidence>
<dbReference type="eggNOG" id="ENOG50348D1">
    <property type="taxonomic scope" value="Bacteria"/>
</dbReference>
<evidence type="ECO:0000313" key="4">
    <source>
        <dbReference type="Proteomes" id="UP000193710"/>
    </source>
</evidence>
<dbReference type="RefSeq" id="WP_036470124.1">
    <property type="nucleotide sequence ID" value="NZ_HG964446.1"/>
</dbReference>
<dbReference type="HOGENOM" id="CLU_202536_0_0_11"/>
<accession>A0A024K0N6</accession>
<sequence length="79" mass="8766">MTTFRAIDPHGEIVGAKNFDSAEAAYAWFVDTVADSSELGWRMEVDDGGAWAHFDDTGGFTAPASRRPRNGRMQAPRYR</sequence>
<gene>
    <name evidence="3" type="ORF">AWC29_13215</name>
    <name evidence="2" type="ORF">BN973_03862</name>
</gene>
<dbReference type="Proteomes" id="UP000028880">
    <property type="component" value="Unassembled WGS sequence"/>
</dbReference>
<dbReference type="AlphaFoldDB" id="A0A024K0N6"/>
<feature type="region of interest" description="Disordered" evidence="1">
    <location>
        <begin position="57"/>
        <end position="79"/>
    </location>
</feature>
<evidence type="ECO:0000256" key="1">
    <source>
        <dbReference type="SAM" id="MobiDB-lite"/>
    </source>
</evidence>
<proteinExistence type="predicted"/>
<protein>
    <submittedName>
        <fullName evidence="2">Uncharacterized protein</fullName>
    </submittedName>
</protein>
<organism evidence="2">
    <name type="scientific">Mycobacterium triplex</name>
    <dbReference type="NCBI Taxonomy" id="47839"/>
    <lineage>
        <taxon>Bacteria</taxon>
        <taxon>Bacillati</taxon>
        <taxon>Actinomycetota</taxon>
        <taxon>Actinomycetes</taxon>
        <taxon>Mycobacteriales</taxon>
        <taxon>Mycobacteriaceae</taxon>
        <taxon>Mycobacterium</taxon>
        <taxon>Mycobacterium simiae complex</taxon>
    </lineage>
</organism>
<evidence type="ECO:0000313" key="3">
    <source>
        <dbReference type="EMBL" id="ORX04853.1"/>
    </source>
</evidence>
<dbReference type="OrthoDB" id="4737969at2"/>